<feature type="domain" description="Ig-like" evidence="9">
    <location>
        <begin position="266"/>
        <end position="372"/>
    </location>
</feature>
<feature type="signal peptide" evidence="8">
    <location>
        <begin position="1"/>
        <end position="16"/>
    </location>
</feature>
<evidence type="ECO:0000256" key="1">
    <source>
        <dbReference type="ARBA" id="ARBA00022614"/>
    </source>
</evidence>
<dbReference type="Gene3D" id="2.60.40.10">
    <property type="entry name" value="Immunoglobulins"/>
    <property type="match status" value="1"/>
</dbReference>
<keyword evidence="10" id="KW-1185">Reference proteome</keyword>
<dbReference type="Pfam" id="PF13855">
    <property type="entry name" value="LRR_8"/>
    <property type="match status" value="1"/>
</dbReference>
<sequence length="595" mass="64506">MLTLIFAVLPLRLVIATATGDAAAATDACPRPCECYHQTGRLTTDCRAQRLLEVPAGISAATMSLQLSDNNFTDLSAKNYFYDRNVHHVSWLLLARCNIEHLGPGVFAFMNILERLDLTQNKISALQRGVFTGLSGLQRLILGGNEITELAPKVFEGATRVEEIDLSNNMISFISEDAFDGLLNLRSIDLSNNSLYIAPISPFQRVPRLQLLQLQNNRWRCDCYLRDFVLWQRAKLISEPPKCTSPERYAGKSWAQLDADDFACAPEVLTEGQQGLVQSVNEGTDVTFKCPLTGDPLPTVQWKLNSADKSTYLSPKAGKIVLGNLTKATDGAKLVHFVTIHNVDATDSGHYACLATNAAQTAFGLFELRVVTAVGDDAAPSPRSSPETDGSVVVQLHTTRAQLSDNLLLILFIAGAVLLVCIVVLLVVCFHRSSARKRQRVPVFTSANAYNYQMVEGGFPHAPSPTTKAVAQGVHESCYAPVDRQARRENSPSFHHHHQPTLTTMAVATSDGVMLIGDDSGYLESGIESEPSPRGGGVAPPSSYSSSSQGRTPHDGDSLLTAPAAAATSKHLSNKAPLAQHDYETAKMPLRETAL</sequence>
<evidence type="ECO:0000313" key="10">
    <source>
        <dbReference type="Proteomes" id="UP000887566"/>
    </source>
</evidence>
<dbReference type="SMART" id="SM00409">
    <property type="entry name" value="IG"/>
    <property type="match status" value="1"/>
</dbReference>
<dbReference type="PROSITE" id="PS50835">
    <property type="entry name" value="IG_LIKE"/>
    <property type="match status" value="1"/>
</dbReference>
<evidence type="ECO:0000256" key="5">
    <source>
        <dbReference type="ARBA" id="ARBA00023180"/>
    </source>
</evidence>
<name>A0A914WP89_9BILA</name>
<dbReference type="InterPro" id="IPR003591">
    <property type="entry name" value="Leu-rich_rpt_typical-subtyp"/>
</dbReference>
<dbReference type="InterPro" id="IPR050467">
    <property type="entry name" value="LRFN"/>
</dbReference>
<dbReference type="AlphaFoldDB" id="A0A914WP89"/>
<evidence type="ECO:0000256" key="6">
    <source>
        <dbReference type="SAM" id="MobiDB-lite"/>
    </source>
</evidence>
<dbReference type="PANTHER" id="PTHR45842">
    <property type="entry name" value="SYNAPTIC ADHESION-LIKE MOLECULE SALM"/>
    <property type="match status" value="1"/>
</dbReference>
<dbReference type="InterPro" id="IPR003599">
    <property type="entry name" value="Ig_sub"/>
</dbReference>
<dbReference type="InterPro" id="IPR007110">
    <property type="entry name" value="Ig-like_dom"/>
</dbReference>
<organism evidence="10 11">
    <name type="scientific">Plectus sambesii</name>
    <dbReference type="NCBI Taxonomy" id="2011161"/>
    <lineage>
        <taxon>Eukaryota</taxon>
        <taxon>Metazoa</taxon>
        <taxon>Ecdysozoa</taxon>
        <taxon>Nematoda</taxon>
        <taxon>Chromadorea</taxon>
        <taxon>Plectida</taxon>
        <taxon>Plectina</taxon>
        <taxon>Plectoidea</taxon>
        <taxon>Plectidae</taxon>
        <taxon>Plectus</taxon>
    </lineage>
</organism>
<evidence type="ECO:0000259" key="9">
    <source>
        <dbReference type="PROSITE" id="PS50835"/>
    </source>
</evidence>
<dbReference type="InterPro" id="IPR032675">
    <property type="entry name" value="LRR_dom_sf"/>
</dbReference>
<dbReference type="InterPro" id="IPR013783">
    <property type="entry name" value="Ig-like_fold"/>
</dbReference>
<reference evidence="11" key="1">
    <citation type="submission" date="2022-11" db="UniProtKB">
        <authorList>
            <consortium name="WormBaseParasite"/>
        </authorList>
    </citation>
    <scope>IDENTIFICATION</scope>
</reference>
<feature type="region of interest" description="Disordered" evidence="6">
    <location>
        <begin position="520"/>
        <end position="595"/>
    </location>
</feature>
<accession>A0A914WP89</accession>
<keyword evidence="7" id="KW-1133">Transmembrane helix</keyword>
<keyword evidence="3" id="KW-0677">Repeat</keyword>
<feature type="chain" id="PRO_5037011590" evidence="8">
    <location>
        <begin position="17"/>
        <end position="595"/>
    </location>
</feature>
<dbReference type="SUPFAM" id="SSF52058">
    <property type="entry name" value="L domain-like"/>
    <property type="match status" value="1"/>
</dbReference>
<evidence type="ECO:0000256" key="7">
    <source>
        <dbReference type="SAM" id="Phobius"/>
    </source>
</evidence>
<dbReference type="InterPro" id="IPR036179">
    <property type="entry name" value="Ig-like_dom_sf"/>
</dbReference>
<keyword evidence="4" id="KW-1015">Disulfide bond</keyword>
<feature type="transmembrane region" description="Helical" evidence="7">
    <location>
        <begin position="407"/>
        <end position="430"/>
    </location>
</feature>
<evidence type="ECO:0000256" key="4">
    <source>
        <dbReference type="ARBA" id="ARBA00023157"/>
    </source>
</evidence>
<dbReference type="FunFam" id="3.80.10.10:FF:001360">
    <property type="entry name" value="Uncharacterized protein"/>
    <property type="match status" value="1"/>
</dbReference>
<dbReference type="InterPro" id="IPR000483">
    <property type="entry name" value="Cys-rich_flank_reg_C"/>
</dbReference>
<dbReference type="Gene3D" id="3.80.10.10">
    <property type="entry name" value="Ribonuclease Inhibitor"/>
    <property type="match status" value="2"/>
</dbReference>
<dbReference type="SMART" id="SM00369">
    <property type="entry name" value="LRR_TYP"/>
    <property type="match status" value="5"/>
</dbReference>
<evidence type="ECO:0000313" key="11">
    <source>
        <dbReference type="WBParaSite" id="PSAMB.scaffold4785size13519.g25212.t1"/>
    </source>
</evidence>
<protein>
    <submittedName>
        <fullName evidence="11">Ig-like domain-containing protein</fullName>
    </submittedName>
</protein>
<dbReference type="SUPFAM" id="SSF48726">
    <property type="entry name" value="Immunoglobulin"/>
    <property type="match status" value="1"/>
</dbReference>
<evidence type="ECO:0000256" key="2">
    <source>
        <dbReference type="ARBA" id="ARBA00022729"/>
    </source>
</evidence>
<evidence type="ECO:0000256" key="3">
    <source>
        <dbReference type="ARBA" id="ARBA00022737"/>
    </source>
</evidence>
<keyword evidence="1" id="KW-0433">Leucine-rich repeat</keyword>
<dbReference type="SMART" id="SM00408">
    <property type="entry name" value="IGc2"/>
    <property type="match status" value="1"/>
</dbReference>
<dbReference type="Pfam" id="PF13927">
    <property type="entry name" value="Ig_3"/>
    <property type="match status" value="1"/>
</dbReference>
<dbReference type="Proteomes" id="UP000887566">
    <property type="component" value="Unplaced"/>
</dbReference>
<keyword evidence="2 8" id="KW-0732">Signal</keyword>
<dbReference type="InterPro" id="IPR001611">
    <property type="entry name" value="Leu-rich_rpt"/>
</dbReference>
<dbReference type="PANTHER" id="PTHR45842:SF12">
    <property type="entry name" value="KEKKON 5, ISOFORM A"/>
    <property type="match status" value="1"/>
</dbReference>
<dbReference type="WBParaSite" id="PSAMB.scaffold4785size13519.g25212.t1">
    <property type="protein sequence ID" value="PSAMB.scaffold4785size13519.g25212.t1"/>
    <property type="gene ID" value="PSAMB.scaffold4785size13519.g25212"/>
</dbReference>
<evidence type="ECO:0000256" key="8">
    <source>
        <dbReference type="SAM" id="SignalP"/>
    </source>
</evidence>
<proteinExistence type="predicted"/>
<dbReference type="InterPro" id="IPR003598">
    <property type="entry name" value="Ig_sub2"/>
</dbReference>
<keyword evidence="7" id="KW-0472">Membrane</keyword>
<keyword evidence="7" id="KW-0812">Transmembrane</keyword>
<keyword evidence="5" id="KW-0325">Glycoprotein</keyword>
<dbReference type="SMART" id="SM00082">
    <property type="entry name" value="LRRCT"/>
    <property type="match status" value="1"/>
</dbReference>